<name>A0ABU8GCZ3_9ACTN</name>
<reference evidence="4 5" key="1">
    <citation type="submission" date="2024-03" db="EMBL/GenBank/DDBJ databases">
        <title>First Report of Pectobacterium brasiliscabiei causing potato scab in china.</title>
        <authorList>
            <person name="Handique U."/>
        </authorList>
    </citation>
    <scope>NUCLEOTIDE SEQUENCE [LARGE SCALE GENOMIC DNA]</scope>
    <source>
        <strain evidence="4 5">ZRIMU1503</strain>
    </source>
</reference>
<dbReference type="Gene3D" id="1.10.443.10">
    <property type="entry name" value="Intergrase catalytic core"/>
    <property type="match status" value="1"/>
</dbReference>
<evidence type="ECO:0000313" key="5">
    <source>
        <dbReference type="Proteomes" id="UP001365781"/>
    </source>
</evidence>
<protein>
    <recommendedName>
        <fullName evidence="6">Integrase</fullName>
    </recommendedName>
</protein>
<dbReference type="EMBL" id="JBBAYM010000011">
    <property type="protein sequence ID" value="MEI5611071.1"/>
    <property type="molecule type" value="Genomic_DNA"/>
</dbReference>
<dbReference type="Proteomes" id="UP001365781">
    <property type="component" value="Unassembled WGS sequence"/>
</dbReference>
<dbReference type="InterPro" id="IPR013762">
    <property type="entry name" value="Integrase-like_cat_sf"/>
</dbReference>
<dbReference type="RefSeq" id="WP_336539102.1">
    <property type="nucleotide sequence ID" value="NZ_JBBAYL010000019.1"/>
</dbReference>
<keyword evidence="1" id="KW-0233">DNA recombination</keyword>
<feature type="compositionally biased region" description="Basic residues" evidence="3">
    <location>
        <begin position="200"/>
        <end position="214"/>
    </location>
</feature>
<comment type="caution">
    <text evidence="4">The sequence shown here is derived from an EMBL/GenBank/DDBJ whole genome shotgun (WGS) entry which is preliminary data.</text>
</comment>
<proteinExistence type="predicted"/>
<feature type="coiled-coil region" evidence="2">
    <location>
        <begin position="228"/>
        <end position="262"/>
    </location>
</feature>
<dbReference type="SUPFAM" id="SSF56349">
    <property type="entry name" value="DNA breaking-rejoining enzymes"/>
    <property type="match status" value="1"/>
</dbReference>
<evidence type="ECO:0000256" key="2">
    <source>
        <dbReference type="SAM" id="Coils"/>
    </source>
</evidence>
<gene>
    <name evidence="4" type="ORF">WB403_18060</name>
</gene>
<evidence type="ECO:0000256" key="1">
    <source>
        <dbReference type="ARBA" id="ARBA00023172"/>
    </source>
</evidence>
<sequence>MLGRVDITAFLGRLSFLNERGDIFDCTQYMTVRDTRRVLTRLRTLGRAKPGQPLHGLADDFALRQEDIPDDPEDSEAGRDLPAEVMRQLCANLDALETVSSTDVRTAIELLIDTGRRPNAICKLPWQCLDRESDGSPVLVYDNTKNLRHARRLPIPGRQAQALPHHPGQPPRHEGDNLRVGVSTAPSLGEEPAPLPGPHRDRRRRQPGHHHAVRPARQESGLGGSADIDQLQRRITLLEQDLAAIRGQLDERTEELDAARAADRELTRALNQAR</sequence>
<accession>A0ABU8GCZ3</accession>
<keyword evidence="5" id="KW-1185">Reference proteome</keyword>
<evidence type="ECO:0008006" key="6">
    <source>
        <dbReference type="Google" id="ProtNLM"/>
    </source>
</evidence>
<organism evidence="4 5">
    <name type="scientific">Streptomyces brasiliscabiei</name>
    <dbReference type="NCBI Taxonomy" id="2736302"/>
    <lineage>
        <taxon>Bacteria</taxon>
        <taxon>Bacillati</taxon>
        <taxon>Actinomycetota</taxon>
        <taxon>Actinomycetes</taxon>
        <taxon>Kitasatosporales</taxon>
        <taxon>Streptomycetaceae</taxon>
        <taxon>Streptomyces</taxon>
    </lineage>
</organism>
<keyword evidence="2" id="KW-0175">Coiled coil</keyword>
<evidence type="ECO:0000256" key="3">
    <source>
        <dbReference type="SAM" id="MobiDB-lite"/>
    </source>
</evidence>
<feature type="region of interest" description="Disordered" evidence="3">
    <location>
        <begin position="159"/>
        <end position="225"/>
    </location>
</feature>
<evidence type="ECO:0000313" key="4">
    <source>
        <dbReference type="EMBL" id="MEI5611071.1"/>
    </source>
</evidence>
<dbReference type="InterPro" id="IPR011010">
    <property type="entry name" value="DNA_brk_join_enz"/>
</dbReference>